<evidence type="ECO:0000256" key="3">
    <source>
        <dbReference type="PIRSR" id="PIRSR613078-3"/>
    </source>
</evidence>
<dbReference type="STRING" id="161899.CSING_12515"/>
<reference evidence="4 5" key="1">
    <citation type="journal article" date="2015" name="Genome Announc.">
        <title>Complete Genome Sequence and Annotation of Corynebacterium singulare DSM 44357, Isolated from a Human Semen Specimen.</title>
        <authorList>
            <person name="Merten M."/>
            <person name="Brinkrolf K."/>
            <person name="Albersmeier A."/>
            <person name="Kutter Y."/>
            <person name="Ruckert C."/>
            <person name="Tauch A."/>
        </authorList>
    </citation>
    <scope>NUCLEOTIDE SEQUENCE [LARGE SCALE GENOMIC DNA]</scope>
    <source>
        <strain evidence="4">IBS B52218</strain>
    </source>
</reference>
<dbReference type="GO" id="GO:0004619">
    <property type="term" value="F:phosphoglycerate mutase activity"/>
    <property type="evidence" value="ECO:0007669"/>
    <property type="project" value="UniProtKB-EC"/>
</dbReference>
<dbReference type="InterPro" id="IPR001345">
    <property type="entry name" value="PG/BPGM_mutase_AS"/>
</dbReference>
<dbReference type="InterPro" id="IPR013078">
    <property type="entry name" value="His_Pase_superF_clade-1"/>
</dbReference>
<dbReference type="GO" id="GO:0005737">
    <property type="term" value="C:cytoplasm"/>
    <property type="evidence" value="ECO:0007669"/>
    <property type="project" value="TreeGrafter"/>
</dbReference>
<dbReference type="Pfam" id="PF00300">
    <property type="entry name" value="His_Phos_1"/>
    <property type="match status" value="1"/>
</dbReference>
<accession>A0A0B6EYW7</accession>
<dbReference type="InterPro" id="IPR050275">
    <property type="entry name" value="PGM_Phosphatase"/>
</dbReference>
<evidence type="ECO:0000313" key="4">
    <source>
        <dbReference type="EMBL" id="AJI79993.1"/>
    </source>
</evidence>
<name>A0A0B6EYW7_9CORY</name>
<dbReference type="Gene3D" id="3.40.50.1240">
    <property type="entry name" value="Phosphoglycerate mutase-like"/>
    <property type="match status" value="1"/>
</dbReference>
<dbReference type="GO" id="GO:0016791">
    <property type="term" value="F:phosphatase activity"/>
    <property type="evidence" value="ECO:0007669"/>
    <property type="project" value="TreeGrafter"/>
</dbReference>
<dbReference type="SUPFAM" id="SSF53254">
    <property type="entry name" value="Phosphoglycerate mutase-like"/>
    <property type="match status" value="1"/>
</dbReference>
<dbReference type="AlphaFoldDB" id="A0A0B6EYW7"/>
<protein>
    <submittedName>
        <fullName evidence="4">Fructose-2,6-bisphosphatase</fullName>
        <ecNumber evidence="4">5.4.2.12</ecNumber>
    </submittedName>
</protein>
<evidence type="ECO:0000256" key="1">
    <source>
        <dbReference type="ARBA" id="ARBA00023152"/>
    </source>
</evidence>
<dbReference type="OrthoDB" id="9793115at2"/>
<dbReference type="KEGG" id="csx:CSING_12515"/>
<dbReference type="Proteomes" id="UP000031890">
    <property type="component" value="Chromosome"/>
</dbReference>
<keyword evidence="1" id="KW-0324">Glycolysis</keyword>
<dbReference type="HOGENOM" id="CLU_033323_9_5_11"/>
<gene>
    <name evidence="4" type="ORF">CSING_12515</name>
</gene>
<sequence length="215" mass="24063">MTGRIILLRHGQTFSNIDRIMDTRPPGAELTERGRGQAEDVGRELAELCEGRRVRFICSIALRAQQTAMLAARTYAEAADERDVPVEVRVGLHEVFAGEHEMSGSEDTHREYMVALRGWLDGDAESRMPGGESYADVLERYQPVLEDIAQELDDDEDVVVVSHGAAIRVVTTHACGVDPDFAYTGYMPNCRFTLIEPQGQPFGHWTLKRWADTEV</sequence>
<evidence type="ECO:0000313" key="5">
    <source>
        <dbReference type="Proteomes" id="UP000031890"/>
    </source>
</evidence>
<dbReference type="InterPro" id="IPR029033">
    <property type="entry name" value="His_PPase_superfam"/>
</dbReference>
<evidence type="ECO:0000256" key="2">
    <source>
        <dbReference type="ARBA" id="ARBA00023235"/>
    </source>
</evidence>
<keyword evidence="2 4" id="KW-0413">Isomerase</keyword>
<feature type="site" description="Transition state stabilizer" evidence="3">
    <location>
        <position position="163"/>
    </location>
</feature>
<dbReference type="PANTHER" id="PTHR48100:SF1">
    <property type="entry name" value="HISTIDINE PHOSPHATASE FAMILY PROTEIN-RELATED"/>
    <property type="match status" value="1"/>
</dbReference>
<dbReference type="PROSITE" id="PS00175">
    <property type="entry name" value="PG_MUTASE"/>
    <property type="match status" value="1"/>
</dbReference>
<dbReference type="CDD" id="cd07067">
    <property type="entry name" value="HP_PGM_like"/>
    <property type="match status" value="1"/>
</dbReference>
<dbReference type="RefSeq" id="WP_042532699.1">
    <property type="nucleotide sequence ID" value="NZ_CP010827.1"/>
</dbReference>
<proteinExistence type="predicted"/>
<dbReference type="SMART" id="SM00855">
    <property type="entry name" value="PGAM"/>
    <property type="match status" value="1"/>
</dbReference>
<dbReference type="EMBL" id="CP010827">
    <property type="protein sequence ID" value="AJI79993.1"/>
    <property type="molecule type" value="Genomic_DNA"/>
</dbReference>
<dbReference type="EC" id="5.4.2.12" evidence="4"/>
<organism evidence="4 5">
    <name type="scientific">Corynebacterium singulare</name>
    <dbReference type="NCBI Taxonomy" id="161899"/>
    <lineage>
        <taxon>Bacteria</taxon>
        <taxon>Bacillati</taxon>
        <taxon>Actinomycetota</taxon>
        <taxon>Actinomycetes</taxon>
        <taxon>Mycobacteriales</taxon>
        <taxon>Corynebacteriaceae</taxon>
        <taxon>Corynebacterium</taxon>
    </lineage>
</organism>
<dbReference type="PANTHER" id="PTHR48100">
    <property type="entry name" value="BROAD-SPECIFICITY PHOSPHATASE YOR283W-RELATED"/>
    <property type="match status" value="1"/>
</dbReference>